<dbReference type="EMBL" id="HG996468">
    <property type="protein sequence ID" value="CAG1849968.1"/>
    <property type="molecule type" value="Genomic_DNA"/>
</dbReference>
<dbReference type="PANTHER" id="PTHR33159">
    <property type="entry name" value="RPM1-INTERACTING PROTEIN 4 (RIN4) FAMILY PROTEIN"/>
    <property type="match status" value="1"/>
</dbReference>
<evidence type="ECO:0000313" key="5">
    <source>
        <dbReference type="Proteomes" id="UP000012960"/>
    </source>
</evidence>
<evidence type="ECO:0000259" key="2">
    <source>
        <dbReference type="Pfam" id="PF05627"/>
    </source>
</evidence>
<dbReference type="AlphaFoldDB" id="A0A804IBD2"/>
<dbReference type="Pfam" id="PF05627">
    <property type="entry name" value="AvrRpt-cleavage"/>
    <property type="match status" value="2"/>
</dbReference>
<dbReference type="InterPro" id="IPR040387">
    <property type="entry name" value="RIN4/NOI4"/>
</dbReference>
<evidence type="ECO:0000313" key="3">
    <source>
        <dbReference type="EMBL" id="CAG1849968.1"/>
    </source>
</evidence>
<dbReference type="OMA" id="DSYWIGV"/>
<name>A0A804IBD2_MUSAM</name>
<organism evidence="4 5">
    <name type="scientific">Musa acuminata subsp. malaccensis</name>
    <name type="common">Wild banana</name>
    <name type="synonym">Musa malaccensis</name>
    <dbReference type="NCBI Taxonomy" id="214687"/>
    <lineage>
        <taxon>Eukaryota</taxon>
        <taxon>Viridiplantae</taxon>
        <taxon>Streptophyta</taxon>
        <taxon>Embryophyta</taxon>
        <taxon>Tracheophyta</taxon>
        <taxon>Spermatophyta</taxon>
        <taxon>Magnoliopsida</taxon>
        <taxon>Liliopsida</taxon>
        <taxon>Zingiberales</taxon>
        <taxon>Musaceae</taxon>
        <taxon>Musa</taxon>
    </lineage>
</organism>
<feature type="domain" description="RIN4 pathogenic type III effector avirulence factor Avr cleavage site" evidence="2">
    <location>
        <begin position="148"/>
        <end position="181"/>
    </location>
</feature>
<dbReference type="InParanoid" id="A0A804IBD2"/>
<evidence type="ECO:0000313" key="4">
    <source>
        <dbReference type="EnsemblPlants" id="Ma03_p12680.2"/>
    </source>
</evidence>
<dbReference type="InterPro" id="IPR008700">
    <property type="entry name" value="TypeIII_avirulence_cleave"/>
</dbReference>
<dbReference type="PANTHER" id="PTHR33159:SF6">
    <property type="entry name" value="RPM1-INTERACTING PROTEIN 4"/>
    <property type="match status" value="1"/>
</dbReference>
<dbReference type="EnsemblPlants" id="Ma03_t12680.2">
    <property type="protein sequence ID" value="Ma03_p12680.2"/>
    <property type="gene ID" value="Ma03_g12680"/>
</dbReference>
<reference evidence="3" key="1">
    <citation type="submission" date="2021-03" db="EMBL/GenBank/DDBJ databases">
        <authorList>
            <consortium name="Genoscope - CEA"/>
            <person name="William W."/>
        </authorList>
    </citation>
    <scope>NUCLEOTIDE SEQUENCE</scope>
    <source>
        <strain evidence="3">Doubled-haploid Pahang</strain>
    </source>
</reference>
<feature type="region of interest" description="Disordered" evidence="1">
    <location>
        <begin position="33"/>
        <end position="67"/>
    </location>
</feature>
<protein>
    <submittedName>
        <fullName evidence="3">(wild Malaysian banana) hypothetical protein</fullName>
    </submittedName>
</protein>
<keyword evidence="5" id="KW-1185">Reference proteome</keyword>
<feature type="region of interest" description="Disordered" evidence="1">
    <location>
        <begin position="80"/>
        <end position="150"/>
    </location>
</feature>
<evidence type="ECO:0000256" key="1">
    <source>
        <dbReference type="SAM" id="MobiDB-lite"/>
    </source>
</evidence>
<sequence>MAQRGHVPRFGDWNENAAYTICFDTARKGKVAGGNIVNPNDPEQSPELHKPAAMAAAEPQHPKQGRGDKAVEFNIANQHHQGANYVREERREERQFQGYPQAAPQPRGSGGQRTGARRNPGEAGYVRSPSPVTQGRAANSRQNVAGRQRPATVPKFGEWDAADPKSAGYTVIFNQVKEEKKTAVAWVPAVPVQPARSPATERAHHNDSYWIGVCTKLGFLYSPCVT</sequence>
<dbReference type="Proteomes" id="UP000012960">
    <property type="component" value="Unplaced"/>
</dbReference>
<gene>
    <name evidence="3" type="ORF">GSMUA_215540.1</name>
</gene>
<dbReference type="Gramene" id="Ma03_t12680.2">
    <property type="protein sequence ID" value="Ma03_p12680.2"/>
    <property type="gene ID" value="Ma03_g12680"/>
</dbReference>
<dbReference type="KEGG" id="mus:103978139"/>
<reference evidence="4" key="2">
    <citation type="submission" date="2021-05" db="UniProtKB">
        <authorList>
            <consortium name="EnsemblPlants"/>
        </authorList>
    </citation>
    <scope>IDENTIFICATION</scope>
    <source>
        <strain evidence="4">subsp. malaccensis</strain>
    </source>
</reference>
<accession>A0A804IBD2</accession>
<feature type="domain" description="RIN4 pathogenic type III effector avirulence factor Avr cleavage site" evidence="2">
    <location>
        <begin position="3"/>
        <end position="30"/>
    </location>
</feature>
<dbReference type="OrthoDB" id="765662at2759"/>
<proteinExistence type="predicted"/>
<feature type="compositionally biased region" description="Polar residues" evidence="1">
    <location>
        <begin position="130"/>
        <end position="145"/>
    </location>
</feature>
<feature type="compositionally biased region" description="Basic and acidic residues" evidence="1">
    <location>
        <begin position="86"/>
        <end position="95"/>
    </location>
</feature>